<proteinExistence type="predicted"/>
<organism evidence="2">
    <name type="scientific">Nicotiana tabacum</name>
    <name type="common">Common tobacco</name>
    <dbReference type="NCBI Taxonomy" id="4097"/>
    <lineage>
        <taxon>Eukaryota</taxon>
        <taxon>Viridiplantae</taxon>
        <taxon>Streptophyta</taxon>
        <taxon>Embryophyta</taxon>
        <taxon>Tracheophyta</taxon>
        <taxon>Spermatophyta</taxon>
        <taxon>Magnoliopsida</taxon>
        <taxon>eudicotyledons</taxon>
        <taxon>Gunneridae</taxon>
        <taxon>Pentapetalae</taxon>
        <taxon>asterids</taxon>
        <taxon>lamiids</taxon>
        <taxon>Solanales</taxon>
        <taxon>Solanaceae</taxon>
        <taxon>Nicotianoideae</taxon>
        <taxon>Nicotianeae</taxon>
        <taxon>Nicotiana</taxon>
    </lineage>
</organism>
<feature type="domain" description="Aminotransferase-like plant mobile" evidence="1">
    <location>
        <begin position="46"/>
        <end position="224"/>
    </location>
</feature>
<dbReference type="AlphaFoldDB" id="A0A1S3Y2V2"/>
<dbReference type="RefSeq" id="XP_016446460.1">
    <property type="nucleotide sequence ID" value="XM_016590974.1"/>
</dbReference>
<evidence type="ECO:0000313" key="2">
    <source>
        <dbReference type="RefSeq" id="XP_016446460.1"/>
    </source>
</evidence>
<dbReference type="OrthoDB" id="10274457at2759"/>
<dbReference type="PANTHER" id="PTHR46033:SF8">
    <property type="entry name" value="PROTEIN MAINTENANCE OF MERISTEMS-LIKE"/>
    <property type="match status" value="1"/>
</dbReference>
<name>A0A1S3Y2V2_TOBAC</name>
<reference evidence="2" key="1">
    <citation type="submission" date="2025-08" db="UniProtKB">
        <authorList>
            <consortium name="RefSeq"/>
        </authorList>
    </citation>
    <scope>IDENTIFICATION</scope>
</reference>
<protein>
    <submittedName>
        <fullName evidence="2">Serine/threonine-protein phosphatase 7 long form homolog</fullName>
    </submittedName>
</protein>
<dbReference type="OMA" id="QFNWALI"/>
<accession>A0A1S3Y2V2</accession>
<dbReference type="Pfam" id="PF10536">
    <property type="entry name" value="PMD"/>
    <property type="match status" value="1"/>
</dbReference>
<dbReference type="STRING" id="4097.A0A1S3Y2V2"/>
<sequence>MKFLLVHPGPTSLELLLLHAEHRSSYIWDGKCLSQTFRGRRIDDMIIEIGRLQFNWALITAMIERWRPDTHTVHLPIDEATITLEDVEVLFGLPVNGLPVAYPHALREYTGLHYLQMLQRLTGFQPAEEATLSGASRLQLTPVRQHLEAMDAGIADDSLAEVIDRYMRLLMLLMFGGVLFPNTLGNLVTLRFPHHLERLDDLPSYSWGAAVLGYLYRQMCRASMGT</sequence>
<dbReference type="PaxDb" id="4097-A0A1S3Y2V2"/>
<gene>
    <name evidence="2" type="primary">LOC107771570</name>
</gene>
<dbReference type="PANTHER" id="PTHR46033">
    <property type="entry name" value="PROTEIN MAIN-LIKE 2"/>
    <property type="match status" value="1"/>
</dbReference>
<evidence type="ECO:0000259" key="1">
    <source>
        <dbReference type="Pfam" id="PF10536"/>
    </source>
</evidence>
<dbReference type="KEGG" id="nta:107771570"/>
<dbReference type="InterPro" id="IPR044824">
    <property type="entry name" value="MAIN-like"/>
</dbReference>
<dbReference type="GO" id="GO:0010073">
    <property type="term" value="P:meristem maintenance"/>
    <property type="evidence" value="ECO:0007669"/>
    <property type="project" value="InterPro"/>
</dbReference>
<dbReference type="InterPro" id="IPR019557">
    <property type="entry name" value="AminoTfrase-like_pln_mobile"/>
</dbReference>